<dbReference type="Proteomes" id="UP001201262">
    <property type="component" value="Unassembled WGS sequence"/>
</dbReference>
<keyword evidence="1" id="KW-0812">Transmembrane</keyword>
<keyword evidence="1" id="KW-1133">Transmembrane helix</keyword>
<dbReference type="RefSeq" id="XP_046065223.1">
    <property type="nucleotide sequence ID" value="XM_046217658.1"/>
</dbReference>
<evidence type="ECO:0000313" key="2">
    <source>
        <dbReference type="EMBL" id="KAH8688751.1"/>
    </source>
</evidence>
<dbReference type="EMBL" id="JAJTJA010000017">
    <property type="protein sequence ID" value="KAH8688751.1"/>
    <property type="molecule type" value="Genomic_DNA"/>
</dbReference>
<protein>
    <submittedName>
        <fullName evidence="2">Uncharacterized protein</fullName>
    </submittedName>
</protein>
<evidence type="ECO:0000256" key="1">
    <source>
        <dbReference type="SAM" id="Phobius"/>
    </source>
</evidence>
<name>A0AAD4KG78_9EURO</name>
<gene>
    <name evidence="2" type="ORF">BGW36DRAFT_392113</name>
</gene>
<reference evidence="2" key="1">
    <citation type="submission" date="2021-12" db="EMBL/GenBank/DDBJ databases">
        <title>Convergent genome expansion in fungi linked to evolution of root-endophyte symbiosis.</title>
        <authorList>
            <consortium name="DOE Joint Genome Institute"/>
            <person name="Ke Y.-H."/>
            <person name="Bonito G."/>
            <person name="Liao H.-L."/>
            <person name="Looney B."/>
            <person name="Rojas-Flechas A."/>
            <person name="Nash J."/>
            <person name="Hameed K."/>
            <person name="Schadt C."/>
            <person name="Martin F."/>
            <person name="Crous P.W."/>
            <person name="Miettinen O."/>
            <person name="Magnuson J.K."/>
            <person name="Labbe J."/>
            <person name="Jacobson D."/>
            <person name="Doktycz M.J."/>
            <person name="Veneault-Fourrey C."/>
            <person name="Kuo A."/>
            <person name="Mondo S."/>
            <person name="Calhoun S."/>
            <person name="Riley R."/>
            <person name="Ohm R."/>
            <person name="LaButti K."/>
            <person name="Andreopoulos B."/>
            <person name="Pangilinan J."/>
            <person name="Nolan M."/>
            <person name="Tritt A."/>
            <person name="Clum A."/>
            <person name="Lipzen A."/>
            <person name="Daum C."/>
            <person name="Barry K."/>
            <person name="Grigoriev I.V."/>
            <person name="Vilgalys R."/>
        </authorList>
    </citation>
    <scope>NUCLEOTIDE SEQUENCE</scope>
    <source>
        <strain evidence="2">PMI_201</strain>
    </source>
</reference>
<feature type="transmembrane region" description="Helical" evidence="1">
    <location>
        <begin position="6"/>
        <end position="29"/>
    </location>
</feature>
<accession>A0AAD4KG78</accession>
<organism evidence="2 3">
    <name type="scientific">Talaromyces proteolyticus</name>
    <dbReference type="NCBI Taxonomy" id="1131652"/>
    <lineage>
        <taxon>Eukaryota</taxon>
        <taxon>Fungi</taxon>
        <taxon>Dikarya</taxon>
        <taxon>Ascomycota</taxon>
        <taxon>Pezizomycotina</taxon>
        <taxon>Eurotiomycetes</taxon>
        <taxon>Eurotiomycetidae</taxon>
        <taxon>Eurotiales</taxon>
        <taxon>Trichocomaceae</taxon>
        <taxon>Talaromyces</taxon>
        <taxon>Talaromyces sect. Bacilispori</taxon>
    </lineage>
</organism>
<proteinExistence type="predicted"/>
<comment type="caution">
    <text evidence="2">The sequence shown here is derived from an EMBL/GenBank/DDBJ whole genome shotgun (WGS) entry which is preliminary data.</text>
</comment>
<feature type="transmembrane region" description="Helical" evidence="1">
    <location>
        <begin position="36"/>
        <end position="53"/>
    </location>
</feature>
<sequence length="94" mass="10513">MYSSTLFSMVGFKKLVAVSIAVCVTNFLFGFANITFLDLLVGGLFFSLLYLGWQPPWSWPPSHSTASLSTTAWLSKLRTSTGPVSSFWLQLFYM</sequence>
<dbReference type="GeneID" id="70247945"/>
<keyword evidence="3" id="KW-1185">Reference proteome</keyword>
<keyword evidence="1" id="KW-0472">Membrane</keyword>
<evidence type="ECO:0000313" key="3">
    <source>
        <dbReference type="Proteomes" id="UP001201262"/>
    </source>
</evidence>
<dbReference type="AlphaFoldDB" id="A0AAD4KG78"/>